<evidence type="ECO:0008006" key="3">
    <source>
        <dbReference type="Google" id="ProtNLM"/>
    </source>
</evidence>
<evidence type="ECO:0000313" key="1">
    <source>
        <dbReference type="EMBL" id="KEY69921.1"/>
    </source>
</evidence>
<keyword evidence="2" id="KW-1185">Reference proteome</keyword>
<name>A0A084AX92_STACB</name>
<dbReference type="Proteomes" id="UP000028045">
    <property type="component" value="Unassembled WGS sequence"/>
</dbReference>
<dbReference type="HOGENOM" id="CLU_119144_0_0_1"/>
<dbReference type="PANTHER" id="PTHR39697:SF1">
    <property type="entry name" value="RICIN B LECTIN DOMAIN-CONTAINING PROTEIN"/>
    <property type="match status" value="1"/>
</dbReference>
<dbReference type="PANTHER" id="PTHR39697">
    <property type="entry name" value="RICIN B LECTIN DOMAIN-CONTAINING PROTEIN-RELATED"/>
    <property type="match status" value="1"/>
</dbReference>
<evidence type="ECO:0000313" key="2">
    <source>
        <dbReference type="Proteomes" id="UP000028045"/>
    </source>
</evidence>
<accession>A0A084AX92</accession>
<gene>
    <name evidence="1" type="ORF">S7711_06458</name>
</gene>
<protein>
    <recommendedName>
        <fullName evidence="3">Ricin B lectin domain-containing protein</fullName>
    </recommendedName>
</protein>
<dbReference type="AlphaFoldDB" id="A0A084AX92"/>
<reference evidence="1 2" key="1">
    <citation type="journal article" date="2014" name="BMC Genomics">
        <title>Comparative genome sequencing reveals chemotype-specific gene clusters in the toxigenic black mold Stachybotrys.</title>
        <authorList>
            <person name="Semeiks J."/>
            <person name="Borek D."/>
            <person name="Otwinowski Z."/>
            <person name="Grishin N.V."/>
        </authorList>
    </citation>
    <scope>NUCLEOTIDE SEQUENCE [LARGE SCALE GENOMIC DNA]</scope>
    <source>
        <strain evidence="2">CBS 109288 / IBT 7711</strain>
    </source>
</reference>
<dbReference type="OrthoDB" id="5138259at2759"/>
<organism evidence="1 2">
    <name type="scientific">Stachybotrys chartarum (strain CBS 109288 / IBT 7711)</name>
    <name type="common">Toxic black mold</name>
    <name type="synonym">Stilbospora chartarum</name>
    <dbReference type="NCBI Taxonomy" id="1280523"/>
    <lineage>
        <taxon>Eukaryota</taxon>
        <taxon>Fungi</taxon>
        <taxon>Dikarya</taxon>
        <taxon>Ascomycota</taxon>
        <taxon>Pezizomycotina</taxon>
        <taxon>Sordariomycetes</taxon>
        <taxon>Hypocreomycetidae</taxon>
        <taxon>Hypocreales</taxon>
        <taxon>Stachybotryaceae</taxon>
        <taxon>Stachybotrys</taxon>
    </lineage>
</organism>
<proteinExistence type="predicted"/>
<sequence length="188" mass="21552">MRDTDAIYDTETVTTKSTTGGIMTPITESSIGEASVLKWLSSNIDDTFGPWKVTRNAEPEANQIFLIIDKSSGRALTCHNGEVRLESGTNLGRHWQWHCAEKDGFFGFQNVAEGGFLGHDFWWHICAREKHHLGWECISVDRRPGGGYWIKLLHWWTYWQLSARTDHNGLFAERDSGTLWEFVRVHVN</sequence>
<dbReference type="EMBL" id="KL648503">
    <property type="protein sequence ID" value="KEY69921.1"/>
    <property type="molecule type" value="Genomic_DNA"/>
</dbReference>